<feature type="region of interest" description="Disordered" evidence="1">
    <location>
        <begin position="309"/>
        <end position="330"/>
    </location>
</feature>
<dbReference type="AlphaFoldDB" id="A0A7D6VMN2"/>
<reference evidence="3 4" key="1">
    <citation type="submission" date="2020-07" db="EMBL/GenBank/DDBJ databases">
        <authorList>
            <person name="Zhuang K."/>
            <person name="Ran Y."/>
        </authorList>
    </citation>
    <scope>NUCLEOTIDE SEQUENCE [LARGE SCALE GENOMIC DNA]</scope>
    <source>
        <strain evidence="3 4">WCH-YHL-001</strain>
    </source>
</reference>
<dbReference type="EMBL" id="CP059399">
    <property type="protein sequence ID" value="QLY33276.1"/>
    <property type="molecule type" value="Genomic_DNA"/>
</dbReference>
<keyword evidence="2" id="KW-0472">Membrane</keyword>
<feature type="region of interest" description="Disordered" evidence="1">
    <location>
        <begin position="11"/>
        <end position="49"/>
    </location>
</feature>
<feature type="transmembrane region" description="Helical" evidence="2">
    <location>
        <begin position="127"/>
        <end position="148"/>
    </location>
</feature>
<feature type="region of interest" description="Disordered" evidence="1">
    <location>
        <begin position="187"/>
        <end position="241"/>
    </location>
</feature>
<evidence type="ECO:0000313" key="4">
    <source>
        <dbReference type="Proteomes" id="UP000515512"/>
    </source>
</evidence>
<accession>A0A7D6VMN2</accession>
<evidence type="ECO:0008006" key="5">
    <source>
        <dbReference type="Google" id="ProtNLM"/>
    </source>
</evidence>
<feature type="transmembrane region" description="Helical" evidence="2">
    <location>
        <begin position="58"/>
        <end position="78"/>
    </location>
</feature>
<dbReference type="Proteomes" id="UP000515512">
    <property type="component" value="Chromosome"/>
</dbReference>
<feature type="region of interest" description="Disordered" evidence="1">
    <location>
        <begin position="278"/>
        <end position="297"/>
    </location>
</feature>
<keyword evidence="2" id="KW-1133">Transmembrane helix</keyword>
<feature type="transmembrane region" description="Helical" evidence="2">
    <location>
        <begin position="98"/>
        <end position="115"/>
    </location>
</feature>
<name>A0A7D6VMN2_9NOCA</name>
<organism evidence="3 4">
    <name type="scientific">Nocardia huaxiensis</name>
    <dbReference type="NCBI Taxonomy" id="2755382"/>
    <lineage>
        <taxon>Bacteria</taxon>
        <taxon>Bacillati</taxon>
        <taxon>Actinomycetota</taxon>
        <taxon>Actinomycetes</taxon>
        <taxon>Mycobacteriales</taxon>
        <taxon>Nocardiaceae</taxon>
        <taxon>Nocardia</taxon>
    </lineage>
</organism>
<feature type="compositionally biased region" description="Basic and acidic residues" evidence="1">
    <location>
        <begin position="191"/>
        <end position="203"/>
    </location>
</feature>
<dbReference type="KEGG" id="nhu:H0264_14485"/>
<evidence type="ECO:0000313" key="3">
    <source>
        <dbReference type="EMBL" id="QLY33276.1"/>
    </source>
</evidence>
<proteinExistence type="predicted"/>
<evidence type="ECO:0000256" key="1">
    <source>
        <dbReference type="SAM" id="MobiDB-lite"/>
    </source>
</evidence>
<evidence type="ECO:0000256" key="2">
    <source>
        <dbReference type="SAM" id="Phobius"/>
    </source>
</evidence>
<sequence>MTGNDAGFAVGHASGAVPHDVLPGTGSRTPDTESSDSTSRRRSRHLTRQDPHDIGGGLFARLGFACGAILSVLGNWLYTWLPADTQPDGWRPGVAPQIGSAVWPIVLLLSIEVLLRVRWRPGPWWKLARYGGVGTVAIGSAIISYGHVYNVLLSWGYDQIGARVGPLAIDGFMVICGFAMLSESAPAPDEPLQHAHRDDKRSNIFDQNPPESAPTDVTPGTVDRPDRSADTYPTPADAVSEADRDVRIRAAYRNLRSTRKVGELFGLHHSTIADIVAQQTDPDSTSDRNDSLSAPIRGSVGLINGAKQTLTAGHPDIPVQDSRIQKGEVQ</sequence>
<keyword evidence="4" id="KW-1185">Reference proteome</keyword>
<gene>
    <name evidence="3" type="ORF">H0264_14485</name>
</gene>
<dbReference type="RefSeq" id="WP_181584440.1">
    <property type="nucleotide sequence ID" value="NZ_CP059399.1"/>
</dbReference>
<keyword evidence="2" id="KW-0812">Transmembrane</keyword>
<protein>
    <recommendedName>
        <fullName evidence="5">DUF2637 domain-containing protein</fullName>
    </recommendedName>
</protein>